<dbReference type="AlphaFoldDB" id="A0A9N9IIN5"/>
<dbReference type="Proteomes" id="UP000789396">
    <property type="component" value="Unassembled WGS sequence"/>
</dbReference>
<sequence>REYKESSRKRMIQFDCHRKLDINIDIAVKKAKIKFSYDIYHKKLVDVATPKEIKYEIIQNLYMDPI</sequence>
<evidence type="ECO:0000313" key="2">
    <source>
        <dbReference type="Proteomes" id="UP000789396"/>
    </source>
</evidence>
<reference evidence="1" key="1">
    <citation type="submission" date="2021-06" db="EMBL/GenBank/DDBJ databases">
        <authorList>
            <person name="Kallberg Y."/>
            <person name="Tangrot J."/>
            <person name="Rosling A."/>
        </authorList>
    </citation>
    <scope>NUCLEOTIDE SEQUENCE</scope>
    <source>
        <strain evidence="1">IN212</strain>
    </source>
</reference>
<dbReference type="EMBL" id="CAJVPZ010029754">
    <property type="protein sequence ID" value="CAG8735015.1"/>
    <property type="molecule type" value="Genomic_DNA"/>
</dbReference>
<organism evidence="1 2">
    <name type="scientific">Racocetra fulgida</name>
    <dbReference type="NCBI Taxonomy" id="60492"/>
    <lineage>
        <taxon>Eukaryota</taxon>
        <taxon>Fungi</taxon>
        <taxon>Fungi incertae sedis</taxon>
        <taxon>Mucoromycota</taxon>
        <taxon>Glomeromycotina</taxon>
        <taxon>Glomeromycetes</taxon>
        <taxon>Diversisporales</taxon>
        <taxon>Gigasporaceae</taxon>
        <taxon>Racocetra</taxon>
    </lineage>
</organism>
<evidence type="ECO:0000313" key="1">
    <source>
        <dbReference type="EMBL" id="CAG8735015.1"/>
    </source>
</evidence>
<protein>
    <submittedName>
        <fullName evidence="1">2562_t:CDS:1</fullName>
    </submittedName>
</protein>
<dbReference type="OrthoDB" id="2436054at2759"/>
<comment type="caution">
    <text evidence="1">The sequence shown here is derived from an EMBL/GenBank/DDBJ whole genome shotgun (WGS) entry which is preliminary data.</text>
</comment>
<accession>A0A9N9IIN5</accession>
<gene>
    <name evidence="1" type="ORF">RFULGI_LOCUS12428</name>
</gene>
<feature type="non-terminal residue" evidence="1">
    <location>
        <position position="1"/>
    </location>
</feature>
<keyword evidence="2" id="KW-1185">Reference proteome</keyword>
<proteinExistence type="predicted"/>
<name>A0A9N9IIN5_9GLOM</name>